<comment type="caution">
    <text evidence="12">The sequence shown here is derived from an EMBL/GenBank/DDBJ whole genome shotgun (WGS) entry which is preliminary data.</text>
</comment>
<dbReference type="InterPro" id="IPR036890">
    <property type="entry name" value="HATPase_C_sf"/>
</dbReference>
<gene>
    <name evidence="12" type="ORF">ACFSGI_14780</name>
</gene>
<feature type="domain" description="PAC" evidence="11">
    <location>
        <begin position="479"/>
        <end position="532"/>
    </location>
</feature>
<evidence type="ECO:0000256" key="7">
    <source>
        <dbReference type="ARBA" id="ARBA00022840"/>
    </source>
</evidence>
<dbReference type="Gene3D" id="3.30.565.10">
    <property type="entry name" value="Histidine kinase-like ATPase, C-terminal domain"/>
    <property type="match status" value="1"/>
</dbReference>
<dbReference type="CDD" id="cd16922">
    <property type="entry name" value="HATPase_EvgS-ArcB-TorS-like"/>
    <property type="match status" value="1"/>
</dbReference>
<dbReference type="Gene3D" id="2.10.70.100">
    <property type="match status" value="1"/>
</dbReference>
<sequence length="1024" mass="116923">MLYIKGIRKIERDRPLDNHEHEILQNLISESGAYRSLFEYHPDAIYVMDKKGNYIYTNPCVEKISGYTIDMLDEVDNVRIFGAGRTDIRSPYVAEVLKGKSIQFQTQIYHRQGHLIDLDVTYTPIVIQEEIVGIYGIAKDITSRNNIEQKFKEAERMYRLISENADDLITCSDAEGRITYISPSVEKILGYSPSELIQTLSTDLIYTEDILQLEPPFQSRKAVEIRCICKDRSFKWIELTVKAITDEDGETVQYMGIGRDITARKQSEEKLRKSEERLSLAQSIAGFGYWDWNLDTQELICSEQFLAILGLESPSAKLLYRHFLAMVHYDDRDKVRSAFRQSVAQEHISIECRLVDSNNQIKTVNIQGTLVSDDQDGTRQIVGTIQDITESRLMEDLIRESERQYRMLSNNTLDLISSHTADEHLNFLYTSASVKKLLGYTGEELIGKSAYLFYHPEDFQNVIDYIKGITIATEHNEQQTVHYRFQHKAGHYIWLESTATYTPSQVEGIQGTVIAVSRDVTDRKLAEQRLQESEQRYKSLVEYNPSGVYTFDLQGRLFNLNPVAEIQSGYDRTELKNIYFAELIHSDLREQALDHFNKAKMGMPQNYETTLVHHKGHQIEVNITNVPIIVSGEITGVFGIATDITESKKYVEQIKKISDEYNLILSSVSEGIYGVDTEGNGIFLNAAAASMLGVSKEEFIGSPVRDILMHTRADGEPYALAHHPVELTMQDSISRRVTEDVFFRRDGSSFFASYQTNALRDRDRIIGVVVVFSDRTNEKAIIEAKESAERVAYAKSQFISMMSHEIRTPMNGIVGMAELMLDLDLNEEQASYIHIIRQSGNELMQIINDIMDVHRLENGNVELEQNLFDLHELINEVYQWFLPTAQSKHLVFEKNIEQEVPQLARGDMPRIKQVLVNIIGNAIKFTEKGNIRISAGISYMSQEDGMMLHFRITDTGIGIPADKLNELFHSFSQVHPVMNRRYGGTGLGLFICKNLIELMNGTIGVESQEHQGSTFYFSIPLQLK</sequence>
<dbReference type="Pfam" id="PF00989">
    <property type="entry name" value="PAS"/>
    <property type="match status" value="3"/>
</dbReference>
<evidence type="ECO:0000256" key="5">
    <source>
        <dbReference type="ARBA" id="ARBA00022741"/>
    </source>
</evidence>
<dbReference type="Proteomes" id="UP001597403">
    <property type="component" value="Unassembled WGS sequence"/>
</dbReference>
<evidence type="ECO:0000256" key="8">
    <source>
        <dbReference type="ARBA" id="ARBA00023012"/>
    </source>
</evidence>
<keyword evidence="4" id="KW-0808">Transferase</keyword>
<reference evidence="13" key="1">
    <citation type="journal article" date="2019" name="Int. J. Syst. Evol. Microbiol.">
        <title>The Global Catalogue of Microorganisms (GCM) 10K type strain sequencing project: providing services to taxonomists for standard genome sequencing and annotation.</title>
        <authorList>
            <consortium name="The Broad Institute Genomics Platform"/>
            <consortium name="The Broad Institute Genome Sequencing Center for Infectious Disease"/>
            <person name="Wu L."/>
            <person name="Ma J."/>
        </authorList>
    </citation>
    <scope>NUCLEOTIDE SEQUENCE [LARGE SCALE GENOMIC DNA]</scope>
    <source>
        <strain evidence="13">CGMCC 1.15067</strain>
    </source>
</reference>
<dbReference type="PANTHER" id="PTHR43304:SF1">
    <property type="entry name" value="PAC DOMAIN-CONTAINING PROTEIN"/>
    <property type="match status" value="1"/>
</dbReference>
<proteinExistence type="predicted"/>
<dbReference type="InterPro" id="IPR000700">
    <property type="entry name" value="PAS-assoc_C"/>
</dbReference>
<dbReference type="InterPro" id="IPR013656">
    <property type="entry name" value="PAS_4"/>
</dbReference>
<dbReference type="InterPro" id="IPR036097">
    <property type="entry name" value="HisK_dim/P_sf"/>
</dbReference>
<dbReference type="SMART" id="SM00091">
    <property type="entry name" value="PAS"/>
    <property type="match status" value="6"/>
</dbReference>
<feature type="domain" description="PAS" evidence="10">
    <location>
        <begin position="154"/>
        <end position="209"/>
    </location>
</feature>
<evidence type="ECO:0000256" key="2">
    <source>
        <dbReference type="ARBA" id="ARBA00012438"/>
    </source>
</evidence>
<dbReference type="EMBL" id="JBHUGF010000010">
    <property type="protein sequence ID" value="MFD1991236.1"/>
    <property type="molecule type" value="Genomic_DNA"/>
</dbReference>
<dbReference type="PROSITE" id="PS50109">
    <property type="entry name" value="HIS_KIN"/>
    <property type="match status" value="1"/>
</dbReference>
<dbReference type="InterPro" id="IPR013655">
    <property type="entry name" value="PAS_fold_3"/>
</dbReference>
<organism evidence="12 13">
    <name type="scientific">Paenibacillus nicotianae</name>
    <dbReference type="NCBI Taxonomy" id="1526551"/>
    <lineage>
        <taxon>Bacteria</taxon>
        <taxon>Bacillati</taxon>
        <taxon>Bacillota</taxon>
        <taxon>Bacilli</taxon>
        <taxon>Bacillales</taxon>
        <taxon>Paenibacillaceae</taxon>
        <taxon>Paenibacillus</taxon>
    </lineage>
</organism>
<dbReference type="InterPro" id="IPR035965">
    <property type="entry name" value="PAS-like_dom_sf"/>
</dbReference>
<feature type="domain" description="PAS" evidence="10">
    <location>
        <begin position="533"/>
        <end position="603"/>
    </location>
</feature>
<feature type="domain" description="PAS" evidence="10">
    <location>
        <begin position="30"/>
        <end position="68"/>
    </location>
</feature>
<dbReference type="Pfam" id="PF08447">
    <property type="entry name" value="PAS_3"/>
    <property type="match status" value="2"/>
</dbReference>
<feature type="domain" description="PAC" evidence="11">
    <location>
        <begin position="221"/>
        <end position="273"/>
    </location>
</feature>
<evidence type="ECO:0000256" key="6">
    <source>
        <dbReference type="ARBA" id="ARBA00022777"/>
    </source>
</evidence>
<keyword evidence="13" id="KW-1185">Reference proteome</keyword>
<feature type="domain" description="PAC" evidence="11">
    <location>
        <begin position="348"/>
        <end position="400"/>
    </location>
</feature>
<evidence type="ECO:0000256" key="1">
    <source>
        <dbReference type="ARBA" id="ARBA00000085"/>
    </source>
</evidence>
<dbReference type="SMART" id="SM00388">
    <property type="entry name" value="HisKA"/>
    <property type="match status" value="1"/>
</dbReference>
<dbReference type="InterPro" id="IPR000014">
    <property type="entry name" value="PAS"/>
</dbReference>
<keyword evidence="5" id="KW-0547">Nucleotide-binding</keyword>
<evidence type="ECO:0000256" key="3">
    <source>
        <dbReference type="ARBA" id="ARBA00022553"/>
    </source>
</evidence>
<keyword evidence="8" id="KW-0902">Two-component regulatory system</keyword>
<dbReference type="SUPFAM" id="SSF47384">
    <property type="entry name" value="Homodimeric domain of signal transducing histidine kinase"/>
    <property type="match status" value="1"/>
</dbReference>
<keyword evidence="6" id="KW-0418">Kinase</keyword>
<dbReference type="SMART" id="SM00387">
    <property type="entry name" value="HATPase_c"/>
    <property type="match status" value="1"/>
</dbReference>
<keyword evidence="3" id="KW-0597">Phosphoprotein</keyword>
<dbReference type="RefSeq" id="WP_379283537.1">
    <property type="nucleotide sequence ID" value="NZ_JBHUGF010000010.1"/>
</dbReference>
<dbReference type="SMART" id="SM00086">
    <property type="entry name" value="PAC"/>
    <property type="match status" value="6"/>
</dbReference>
<dbReference type="InterPro" id="IPR013767">
    <property type="entry name" value="PAS_fold"/>
</dbReference>
<accession>A0ABW4UVZ4</accession>
<feature type="domain" description="PAS" evidence="10">
    <location>
        <begin position="401"/>
        <end position="476"/>
    </location>
</feature>
<dbReference type="InterPro" id="IPR003661">
    <property type="entry name" value="HisK_dim/P_dom"/>
</dbReference>
<feature type="domain" description="PAC" evidence="11">
    <location>
        <begin position="605"/>
        <end position="656"/>
    </location>
</feature>
<dbReference type="InterPro" id="IPR003594">
    <property type="entry name" value="HATPase_dom"/>
</dbReference>
<evidence type="ECO:0000256" key="4">
    <source>
        <dbReference type="ARBA" id="ARBA00022679"/>
    </source>
</evidence>
<evidence type="ECO:0000259" key="10">
    <source>
        <dbReference type="PROSITE" id="PS50112"/>
    </source>
</evidence>
<dbReference type="InterPro" id="IPR005467">
    <property type="entry name" value="His_kinase_dom"/>
</dbReference>
<dbReference type="PROSITE" id="PS50113">
    <property type="entry name" value="PAC"/>
    <property type="match status" value="5"/>
</dbReference>
<dbReference type="PRINTS" id="PR00344">
    <property type="entry name" value="BCTRLSENSOR"/>
</dbReference>
<dbReference type="InterPro" id="IPR001610">
    <property type="entry name" value="PAC"/>
</dbReference>
<dbReference type="PANTHER" id="PTHR43304">
    <property type="entry name" value="PHYTOCHROME-LIKE PROTEIN CPH1"/>
    <property type="match status" value="1"/>
</dbReference>
<evidence type="ECO:0000259" key="9">
    <source>
        <dbReference type="PROSITE" id="PS50109"/>
    </source>
</evidence>
<comment type="catalytic activity">
    <reaction evidence="1">
        <text>ATP + protein L-histidine = ADP + protein N-phospho-L-histidine.</text>
        <dbReference type="EC" id="2.7.13.3"/>
    </reaction>
</comment>
<protein>
    <recommendedName>
        <fullName evidence="2">histidine kinase</fullName>
        <ecNumber evidence="2">2.7.13.3</ecNumber>
    </recommendedName>
</protein>
<dbReference type="NCBIfam" id="TIGR00229">
    <property type="entry name" value="sensory_box"/>
    <property type="match status" value="6"/>
</dbReference>
<evidence type="ECO:0000259" key="11">
    <source>
        <dbReference type="PROSITE" id="PS50113"/>
    </source>
</evidence>
<name>A0ABW4UVZ4_9BACL</name>
<dbReference type="Gene3D" id="1.10.287.130">
    <property type="match status" value="1"/>
</dbReference>
<dbReference type="CDD" id="cd00082">
    <property type="entry name" value="HisKA"/>
    <property type="match status" value="1"/>
</dbReference>
<keyword evidence="7" id="KW-0067">ATP-binding</keyword>
<dbReference type="Pfam" id="PF02518">
    <property type="entry name" value="HATPase_c"/>
    <property type="match status" value="1"/>
</dbReference>
<dbReference type="InterPro" id="IPR004358">
    <property type="entry name" value="Sig_transdc_His_kin-like_C"/>
</dbReference>
<dbReference type="Pfam" id="PF00512">
    <property type="entry name" value="HisKA"/>
    <property type="match status" value="1"/>
</dbReference>
<feature type="domain" description="PAS" evidence="10">
    <location>
        <begin position="657"/>
        <end position="701"/>
    </location>
</feature>
<dbReference type="PROSITE" id="PS50112">
    <property type="entry name" value="PAS"/>
    <property type="match status" value="5"/>
</dbReference>
<dbReference type="Gene3D" id="3.30.450.20">
    <property type="entry name" value="PAS domain"/>
    <property type="match status" value="6"/>
</dbReference>
<dbReference type="EC" id="2.7.13.3" evidence="2"/>
<dbReference type="SUPFAM" id="SSF55785">
    <property type="entry name" value="PYP-like sensor domain (PAS domain)"/>
    <property type="match status" value="6"/>
</dbReference>
<feature type="domain" description="PAC" evidence="11">
    <location>
        <begin position="102"/>
        <end position="153"/>
    </location>
</feature>
<evidence type="ECO:0000313" key="12">
    <source>
        <dbReference type="EMBL" id="MFD1991236.1"/>
    </source>
</evidence>
<evidence type="ECO:0000313" key="13">
    <source>
        <dbReference type="Proteomes" id="UP001597403"/>
    </source>
</evidence>
<dbReference type="CDD" id="cd00130">
    <property type="entry name" value="PAS"/>
    <property type="match status" value="5"/>
</dbReference>
<dbReference type="SUPFAM" id="SSF55874">
    <property type="entry name" value="ATPase domain of HSP90 chaperone/DNA topoisomerase II/histidine kinase"/>
    <property type="match status" value="1"/>
</dbReference>
<dbReference type="InterPro" id="IPR052162">
    <property type="entry name" value="Sensor_kinase/Photoreceptor"/>
</dbReference>
<dbReference type="Pfam" id="PF08448">
    <property type="entry name" value="PAS_4"/>
    <property type="match status" value="1"/>
</dbReference>
<feature type="domain" description="Histidine kinase" evidence="9">
    <location>
        <begin position="801"/>
        <end position="1023"/>
    </location>
</feature>